<dbReference type="PANTHER" id="PTHR14256:SF1">
    <property type="entry name" value="GEO09626P1"/>
    <property type="match status" value="1"/>
</dbReference>
<keyword evidence="1" id="KW-0472">Membrane</keyword>
<proteinExistence type="predicted"/>
<gene>
    <name evidence="2" type="ORF">CNBG_0409</name>
</gene>
<dbReference type="AlphaFoldDB" id="A0A095CZ64"/>
<reference evidence="2 3" key="2">
    <citation type="journal article" date="2018" name="Proc. Natl. Acad. Sci.">
        <title>RNAi is a critical determinant of centromere evolution in closely related fungi.</title>
        <authorList>
            <person name="Yadav V."/>
            <person name="Sun S."/>
            <person name="Billmyre R.B."/>
            <person name="Thimmappa B.C."/>
            <person name="Shea T."/>
            <person name="Lintner R."/>
            <person name="Bakkeren G."/>
            <person name="Cuomo C.A."/>
            <person name="Heitman J."/>
            <person name="Sanyal K."/>
        </authorList>
    </citation>
    <scope>NUCLEOTIDE SEQUENCE [LARGE SCALE GENOMIC DNA]</scope>
    <source>
        <strain evidence="2 3">R265</strain>
    </source>
</reference>
<dbReference type="OrthoDB" id="5511684at2759"/>
<feature type="transmembrane region" description="Helical" evidence="1">
    <location>
        <begin position="12"/>
        <end position="35"/>
    </location>
</feature>
<dbReference type="EMBL" id="CP025762">
    <property type="protein sequence ID" value="KGB74571.1"/>
    <property type="molecule type" value="Genomic_DNA"/>
</dbReference>
<accession>A0A095CZ64</accession>
<dbReference type="Pfam" id="PF06522">
    <property type="entry name" value="B12D"/>
    <property type="match status" value="1"/>
</dbReference>
<sequence length="93" mass="10637">MSINRAFMKKWFPVEVMPIFGIVGIACAGATAYLWKLSQGPEVVWDRSSDWRPWDKVKHDENLKYITVNPEFWAQRRAQAAAAKNGERAVDAI</sequence>
<dbReference type="HOGENOM" id="CLU_175748_1_0_1"/>
<evidence type="ECO:0000313" key="3">
    <source>
        <dbReference type="Proteomes" id="UP000029445"/>
    </source>
</evidence>
<dbReference type="InterPro" id="IPR010530">
    <property type="entry name" value="B12D"/>
</dbReference>
<evidence type="ECO:0000313" key="2">
    <source>
        <dbReference type="EMBL" id="KGB74571.1"/>
    </source>
</evidence>
<keyword evidence="1" id="KW-0812">Transmembrane</keyword>
<dbReference type="KEGG" id="cdeu:CNBG_0409"/>
<dbReference type="PANTHER" id="PTHR14256">
    <property type="entry name" value="NADH-UBIQUINONE OXIDOREDUCTASE MLRQ SUBUNIT"/>
    <property type="match status" value="1"/>
</dbReference>
<evidence type="ECO:0000256" key="1">
    <source>
        <dbReference type="SAM" id="Phobius"/>
    </source>
</evidence>
<dbReference type="VEuPathDB" id="FungiDB:CNBG_0409"/>
<dbReference type="OMA" id="KSFWSIW"/>
<dbReference type="GeneID" id="88176647"/>
<dbReference type="STRING" id="294750.A0A095CZ64"/>
<keyword evidence="3" id="KW-1185">Reference proteome</keyword>
<organism evidence="2 3">
    <name type="scientific">Cryptococcus deuterogattii (strain R265)</name>
    <name type="common">Cryptococcus gattii VGII (strain R265)</name>
    <dbReference type="NCBI Taxonomy" id="294750"/>
    <lineage>
        <taxon>Eukaryota</taxon>
        <taxon>Fungi</taxon>
        <taxon>Dikarya</taxon>
        <taxon>Basidiomycota</taxon>
        <taxon>Agaricomycotina</taxon>
        <taxon>Tremellomycetes</taxon>
        <taxon>Tremellales</taxon>
        <taxon>Cryptococcaceae</taxon>
        <taxon>Cryptococcus</taxon>
        <taxon>Cryptococcus gattii species complex</taxon>
    </lineage>
</organism>
<keyword evidence="2" id="KW-0830">Ubiquinone</keyword>
<dbReference type="PROSITE" id="PS51257">
    <property type="entry name" value="PROKAR_LIPOPROTEIN"/>
    <property type="match status" value="1"/>
</dbReference>
<protein>
    <submittedName>
        <fullName evidence="2">NADH dehydrogenase (Ubiquinone) 1 alpha subcomplex 4</fullName>
    </submittedName>
</protein>
<name>A0A095CZ64_CRYD2</name>
<dbReference type="Proteomes" id="UP000029445">
    <property type="component" value="Chromosome 4"/>
</dbReference>
<keyword evidence="1" id="KW-1133">Transmembrane helix</keyword>
<reference evidence="2 3" key="1">
    <citation type="journal article" date="2011" name="MBio">
        <title>Genome variation in Cryptococcus gattii, an emerging pathogen of immunocompetent hosts.</title>
        <authorList>
            <person name="D'Souza C.A."/>
            <person name="Kronstad J.W."/>
            <person name="Taylor G."/>
            <person name="Warren R."/>
            <person name="Yuen M."/>
            <person name="Hu G."/>
            <person name="Jung W.H."/>
            <person name="Sham A."/>
            <person name="Kidd S.E."/>
            <person name="Tangen K."/>
            <person name="Lee N."/>
            <person name="Zeilmaker T."/>
            <person name="Sawkins J."/>
            <person name="McVicker G."/>
            <person name="Shah S."/>
            <person name="Gnerre S."/>
            <person name="Griggs A."/>
            <person name="Zeng Q."/>
            <person name="Bartlett K."/>
            <person name="Li W."/>
            <person name="Wang X."/>
            <person name="Heitman J."/>
            <person name="Stajich J.E."/>
            <person name="Fraser J.A."/>
            <person name="Meyer W."/>
            <person name="Carter D."/>
            <person name="Schein J."/>
            <person name="Krzywinski M."/>
            <person name="Kwon-Chung K.J."/>
            <person name="Varma A."/>
            <person name="Wang J."/>
            <person name="Brunham R."/>
            <person name="Fyfe M."/>
            <person name="Ouellette B.F."/>
            <person name="Siddiqui A."/>
            <person name="Marra M."/>
            <person name="Jones S."/>
            <person name="Holt R."/>
            <person name="Birren B.W."/>
            <person name="Galagan J.E."/>
            <person name="Cuomo C.A."/>
        </authorList>
    </citation>
    <scope>NUCLEOTIDE SEQUENCE [LARGE SCALE GENOMIC DNA]</scope>
    <source>
        <strain evidence="2 3">R265</strain>
    </source>
</reference>
<dbReference type="RefSeq" id="XP_062880563.1">
    <property type="nucleotide sequence ID" value="XM_063024493.1"/>
</dbReference>